<sequence length="142" mass="16346">MNKCQSEIWNLIHCLESESMGLVPGPAMVRMTMETANCDGGTSLQAMRTHVSESICRVSGREDAMKSISSYERDEKLDKICDETMWHIGFHARNRWLYDALQPLDKAYFISFYKLDRWKAKFGLDSPVSCTQKLAKNLFQKP</sequence>
<protein>
    <submittedName>
        <fullName evidence="1">Uncharacterized protein</fullName>
    </submittedName>
</protein>
<dbReference type="AlphaFoldDB" id="A0A2R5GIP3"/>
<gene>
    <name evidence="1" type="ORF">FCC1311_058192</name>
</gene>
<accession>A0A2R5GIP3</accession>
<evidence type="ECO:0000313" key="2">
    <source>
        <dbReference type="Proteomes" id="UP000241890"/>
    </source>
</evidence>
<dbReference type="InParanoid" id="A0A2R5GIP3"/>
<comment type="caution">
    <text evidence="1">The sequence shown here is derived from an EMBL/GenBank/DDBJ whole genome shotgun (WGS) entry which is preliminary data.</text>
</comment>
<proteinExistence type="predicted"/>
<organism evidence="1 2">
    <name type="scientific">Hondaea fermentalgiana</name>
    <dbReference type="NCBI Taxonomy" id="2315210"/>
    <lineage>
        <taxon>Eukaryota</taxon>
        <taxon>Sar</taxon>
        <taxon>Stramenopiles</taxon>
        <taxon>Bigyra</taxon>
        <taxon>Labyrinthulomycetes</taxon>
        <taxon>Thraustochytrida</taxon>
        <taxon>Thraustochytriidae</taxon>
        <taxon>Hondaea</taxon>
    </lineage>
</organism>
<dbReference type="Proteomes" id="UP000241890">
    <property type="component" value="Unassembled WGS sequence"/>
</dbReference>
<name>A0A2R5GIP3_9STRA</name>
<reference evidence="1 2" key="1">
    <citation type="submission" date="2017-12" db="EMBL/GenBank/DDBJ databases">
        <title>Sequencing, de novo assembly and annotation of complete genome of a new Thraustochytrid species, strain FCC1311.</title>
        <authorList>
            <person name="Sedici K."/>
            <person name="Godart F."/>
            <person name="Aiese Cigliano R."/>
            <person name="Sanseverino W."/>
            <person name="Barakat M."/>
            <person name="Ortet P."/>
            <person name="Marechal E."/>
            <person name="Cagnac O."/>
            <person name="Amato A."/>
        </authorList>
    </citation>
    <scope>NUCLEOTIDE SEQUENCE [LARGE SCALE GENOMIC DNA]</scope>
</reference>
<keyword evidence="2" id="KW-1185">Reference proteome</keyword>
<evidence type="ECO:0000313" key="1">
    <source>
        <dbReference type="EMBL" id="GBG29598.1"/>
    </source>
</evidence>
<dbReference type="EMBL" id="BEYU01000060">
    <property type="protein sequence ID" value="GBG29598.1"/>
    <property type="molecule type" value="Genomic_DNA"/>
</dbReference>